<dbReference type="Proteomes" id="UP000051260">
    <property type="component" value="Unassembled WGS sequence"/>
</dbReference>
<accession>A0A0P1IRR3</accession>
<keyword evidence="2" id="KW-1185">Reference proteome</keyword>
<sequence>MEELDKERRRLLQREADVERLNTLHHEAVHSGIKLGPRDRLKAAFHLTRAWKTAKKEGMRKEEFQDTVCARLQRNHSNRREFRLSNWTLRNGEDPATQDLMKKYEKKSTPQKALEPYLVGITVAAEHCGTDPDDWKLAMLRELSLWSRKTRQAGVAPPDDRPSETLAILVKALCSDLGDSNRLGDTFDAIQRMSCEWEMFSDQLVATENSNMESVEELLGYMFGECGEPETMFPFPSVPFLNVPYLFARPEVFHLAPEALLRPLDGDHLASGKYLCPGAGVTGEMGGKRHYNIPEDAPGKKAVSGELYWIREIRLCIVPDGRRGFMGAFESRPRVEVRFDDAHEFGGTHHVIGGYDLALERALPTARADDGGPVFPHIRSRNGDFWRVTIPSNSDGSIKVTDEIERAPSWVFDYDPVCAPGAELSDPFLLSYTPASAPYLRYWLTQDWAVTNVSKRANQLIASCPWAPSHNLATAKFDTVWARNLPPLYELNFPDRSNATWIECCLHNGLIKEALQEKIDLLQEQTSRLQADWHAARERNSNALLRRWKSGSEAKDTQE</sequence>
<dbReference type="EMBL" id="CYUD01000016">
    <property type="protein sequence ID" value="CUK16869.1"/>
    <property type="molecule type" value="Genomic_DNA"/>
</dbReference>
<dbReference type="AlphaFoldDB" id="A0A0P1IRR3"/>
<reference evidence="2" key="1">
    <citation type="submission" date="2015-09" db="EMBL/GenBank/DDBJ databases">
        <authorList>
            <person name="Rodrigo-Torres L."/>
            <person name="Arahal D.R."/>
        </authorList>
    </citation>
    <scope>NUCLEOTIDE SEQUENCE [LARGE SCALE GENOMIC DNA]</scope>
    <source>
        <strain evidence="2">CECT 5091</strain>
    </source>
</reference>
<organism evidence="1 2">
    <name type="scientific">Ruegeria denitrificans</name>
    <dbReference type="NCBI Taxonomy" id="1715692"/>
    <lineage>
        <taxon>Bacteria</taxon>
        <taxon>Pseudomonadati</taxon>
        <taxon>Pseudomonadota</taxon>
        <taxon>Alphaproteobacteria</taxon>
        <taxon>Rhodobacterales</taxon>
        <taxon>Roseobacteraceae</taxon>
        <taxon>Ruegeria</taxon>
    </lineage>
</organism>
<name>A0A0P1IRR3_9RHOB</name>
<dbReference type="RefSeq" id="WP_058283676.1">
    <property type="nucleotide sequence ID" value="NZ_CYUD01000016.1"/>
</dbReference>
<dbReference type="OrthoDB" id="7787058at2"/>
<proteinExistence type="predicted"/>
<evidence type="ECO:0000313" key="1">
    <source>
        <dbReference type="EMBL" id="CUK16869.1"/>
    </source>
</evidence>
<protein>
    <submittedName>
        <fullName evidence="1">Uncharacterized protein</fullName>
    </submittedName>
</protein>
<gene>
    <name evidence="1" type="ORF">RUE5091_04052</name>
</gene>
<evidence type="ECO:0000313" key="2">
    <source>
        <dbReference type="Proteomes" id="UP000051260"/>
    </source>
</evidence>
<dbReference type="STRING" id="1715692.RUE5091_04052"/>